<dbReference type="Gene3D" id="3.40.1780.10">
    <property type="entry name" value="QueA-like"/>
    <property type="match status" value="1"/>
</dbReference>
<keyword evidence="4 5" id="KW-0671">Queuosine biosynthesis</keyword>
<dbReference type="EC" id="2.4.99.17" evidence="5"/>
<name>A0A8D9L471_PARDI</name>
<dbReference type="FunFam" id="3.40.1780.10:FF:000005">
    <property type="entry name" value="S-adenosylmethionine:tRNA ribosyltransferase-isomerase"/>
    <property type="match status" value="1"/>
</dbReference>
<dbReference type="PANTHER" id="PTHR30307:SF0">
    <property type="entry name" value="S-ADENOSYLMETHIONINE:TRNA RIBOSYLTRANSFERASE-ISOMERASE"/>
    <property type="match status" value="1"/>
</dbReference>
<evidence type="ECO:0000256" key="4">
    <source>
        <dbReference type="ARBA" id="ARBA00022785"/>
    </source>
</evidence>
<dbReference type="SUPFAM" id="SSF111337">
    <property type="entry name" value="QueA-like"/>
    <property type="match status" value="1"/>
</dbReference>
<dbReference type="GO" id="GO:0008616">
    <property type="term" value="P:tRNA queuosine(34) biosynthetic process"/>
    <property type="evidence" value="ECO:0007669"/>
    <property type="project" value="UniProtKB-UniRule"/>
</dbReference>
<evidence type="ECO:0000256" key="3">
    <source>
        <dbReference type="ARBA" id="ARBA00022691"/>
    </source>
</evidence>
<dbReference type="GO" id="GO:0005737">
    <property type="term" value="C:cytoplasm"/>
    <property type="evidence" value="ECO:0007669"/>
    <property type="project" value="UniProtKB-SubCell"/>
</dbReference>
<gene>
    <name evidence="6" type="primary">queA_1</name>
    <name evidence="5" type="synonym">queA</name>
    <name evidence="6" type="ORF">ERS852380_00989</name>
</gene>
<dbReference type="HAMAP" id="MF_00113">
    <property type="entry name" value="QueA"/>
    <property type="match status" value="1"/>
</dbReference>
<dbReference type="Gene3D" id="2.40.10.240">
    <property type="entry name" value="QueA-like"/>
    <property type="match status" value="1"/>
</dbReference>
<proteinExistence type="inferred from homology"/>
<accession>A0A8D9L471</accession>
<keyword evidence="3 5" id="KW-0949">S-adenosyl-L-methionine</keyword>
<dbReference type="UniPathway" id="UPA00392"/>
<evidence type="ECO:0000256" key="1">
    <source>
        <dbReference type="ARBA" id="ARBA00022490"/>
    </source>
</evidence>
<protein>
    <recommendedName>
        <fullName evidence="5">S-adenosylmethionine:tRNA ribosyltransferase-isomerase</fullName>
        <ecNumber evidence="5">2.4.99.17</ecNumber>
    </recommendedName>
    <alternativeName>
        <fullName evidence="5">Queuosine biosynthesis protein QueA</fullName>
    </alternativeName>
</protein>
<evidence type="ECO:0000256" key="5">
    <source>
        <dbReference type="HAMAP-Rule" id="MF_00113"/>
    </source>
</evidence>
<keyword evidence="2 5" id="KW-0808">Transferase</keyword>
<dbReference type="InterPro" id="IPR003699">
    <property type="entry name" value="QueA"/>
</dbReference>
<evidence type="ECO:0000256" key="2">
    <source>
        <dbReference type="ARBA" id="ARBA00022679"/>
    </source>
</evidence>
<dbReference type="GO" id="GO:0051075">
    <property type="term" value="F:S-adenosylmethionine:tRNA ribosyltransferase-isomerase activity"/>
    <property type="evidence" value="ECO:0007669"/>
    <property type="project" value="UniProtKB-EC"/>
</dbReference>
<dbReference type="InterPro" id="IPR042118">
    <property type="entry name" value="QueA_dom1"/>
</dbReference>
<keyword evidence="1 5" id="KW-0963">Cytoplasm</keyword>
<comment type="pathway">
    <text evidence="5">tRNA modification; tRNA-queuosine biosynthesis.</text>
</comment>
<dbReference type="InterPro" id="IPR036100">
    <property type="entry name" value="QueA_sf"/>
</dbReference>
<comment type="subunit">
    <text evidence="5">Monomer.</text>
</comment>
<organism evidence="6 7">
    <name type="scientific">Parabacteroides distasonis</name>
    <dbReference type="NCBI Taxonomy" id="823"/>
    <lineage>
        <taxon>Bacteria</taxon>
        <taxon>Pseudomonadati</taxon>
        <taxon>Bacteroidota</taxon>
        <taxon>Bacteroidia</taxon>
        <taxon>Bacteroidales</taxon>
        <taxon>Tannerellaceae</taxon>
        <taxon>Parabacteroides</taxon>
    </lineage>
</organism>
<comment type="subcellular location">
    <subcellularLocation>
        <location evidence="5">Cytoplasm</location>
    </subcellularLocation>
</comment>
<comment type="catalytic activity">
    <reaction evidence="5">
        <text>7-aminomethyl-7-carbaguanosine(34) in tRNA + S-adenosyl-L-methionine = epoxyqueuosine(34) in tRNA + adenine + L-methionine + 2 H(+)</text>
        <dbReference type="Rhea" id="RHEA:32155"/>
        <dbReference type="Rhea" id="RHEA-COMP:10342"/>
        <dbReference type="Rhea" id="RHEA-COMP:18582"/>
        <dbReference type="ChEBI" id="CHEBI:15378"/>
        <dbReference type="ChEBI" id="CHEBI:16708"/>
        <dbReference type="ChEBI" id="CHEBI:57844"/>
        <dbReference type="ChEBI" id="CHEBI:59789"/>
        <dbReference type="ChEBI" id="CHEBI:82833"/>
        <dbReference type="ChEBI" id="CHEBI:194443"/>
        <dbReference type="EC" id="2.4.99.17"/>
    </reaction>
</comment>
<dbReference type="Pfam" id="PF02547">
    <property type="entry name" value="Queuosine_synth"/>
    <property type="match status" value="1"/>
</dbReference>
<evidence type="ECO:0000313" key="7">
    <source>
        <dbReference type="Proteomes" id="UP000095455"/>
    </source>
</evidence>
<comment type="caution">
    <text evidence="6">The sequence shown here is derived from an EMBL/GenBank/DDBJ whole genome shotgun (WGS) entry which is preliminary data.</text>
</comment>
<evidence type="ECO:0000313" key="6">
    <source>
        <dbReference type="EMBL" id="CUN77578.1"/>
    </source>
</evidence>
<reference evidence="6 7" key="1">
    <citation type="submission" date="2015-09" db="EMBL/GenBank/DDBJ databases">
        <authorList>
            <consortium name="Pathogen Informatics"/>
        </authorList>
    </citation>
    <scope>NUCLEOTIDE SEQUENCE [LARGE SCALE GENOMIC DNA]</scope>
    <source>
        <strain evidence="6 7">2789STDY5608822</strain>
    </source>
</reference>
<dbReference type="AlphaFoldDB" id="A0A8D9L471"/>
<keyword evidence="6" id="KW-0413">Isomerase</keyword>
<dbReference type="PANTHER" id="PTHR30307">
    <property type="entry name" value="S-ADENOSYLMETHIONINE:TRNA RIBOSYLTRANSFERASE-ISOMERASE"/>
    <property type="match status" value="1"/>
</dbReference>
<dbReference type="Proteomes" id="UP000095455">
    <property type="component" value="Unassembled WGS sequence"/>
</dbReference>
<comment type="function">
    <text evidence="5">Transfers and isomerizes the ribose moiety from AdoMet to the 7-aminomethyl group of 7-deazaguanine (preQ1-tRNA) to give epoxyqueuosine (oQ-tRNA).</text>
</comment>
<sequence length="439" mass="50205">MRTKLGNNPRIRNLFTTFALGIRTNGCFFNRTEEVMKTQEIRIEDYNYSLPDERIAKFPLPKRDESKLLLYRNGEISESIFKHITDYLPQNSLMVFNNTRVIQARLLFQKETGARIEIFCLEPIEPHDYALIFQETRRCSWTCLVGNLKKWKEGTLSKTIFIKDQPVVLTADKKKSHGDTHLIEFTWDNETYTFADILDAAGVLPIPPYLHRETEKSDLQTYQTVYSKIKGSVAAPTAGLHFTSEVLADIDARGIGREEVTLHVGAGTFKPVKSDTIEGHEMHTEFISVRRSSIERIKSNLGNIIAVGTTSVRTLESLYYMGVILDNNPEATSEDLVVKQWMPYDMNNNRLTAERSLQNILDYLDKHDADTLVTATQIIIAPGYEFKIVKGIVTNFHQPKSTLLLLISAFVKGNWKSIYEYALEHDFRFLSYGDSSLLI</sequence>
<comment type="similarity">
    <text evidence="5">Belongs to the QueA family.</text>
</comment>
<dbReference type="EMBL" id="CYYK01000003">
    <property type="protein sequence ID" value="CUN77578.1"/>
    <property type="molecule type" value="Genomic_DNA"/>
</dbReference>
<dbReference type="InterPro" id="IPR042119">
    <property type="entry name" value="QueA_dom2"/>
</dbReference>